<sequence>GSRPLLPAPLPRVRRAVRAAAPAGTRPRARGAAGLGSVAGGDRRLRAGRRPLRPARL</sequence>
<feature type="compositionally biased region" description="Basic residues" evidence="1">
    <location>
        <begin position="46"/>
        <end position="57"/>
    </location>
</feature>
<feature type="region of interest" description="Disordered" evidence="1">
    <location>
        <begin position="18"/>
        <end position="57"/>
    </location>
</feature>
<name>A0A6J4SXS2_9ACTN</name>
<protein>
    <submittedName>
        <fullName evidence="2">Uncharacterized protein</fullName>
    </submittedName>
</protein>
<dbReference type="AlphaFoldDB" id="A0A6J4SXS2"/>
<gene>
    <name evidence="2" type="ORF">AVDCRST_MAG30-2329</name>
</gene>
<reference evidence="2" key="1">
    <citation type="submission" date="2020-02" db="EMBL/GenBank/DDBJ databases">
        <authorList>
            <person name="Meier V. D."/>
        </authorList>
    </citation>
    <scope>NUCLEOTIDE SEQUENCE</scope>
    <source>
        <strain evidence="2">AVDCRST_MAG30</strain>
    </source>
</reference>
<feature type="non-terminal residue" evidence="2">
    <location>
        <position position="57"/>
    </location>
</feature>
<feature type="compositionally biased region" description="Low complexity" evidence="1">
    <location>
        <begin position="18"/>
        <end position="32"/>
    </location>
</feature>
<feature type="non-terminal residue" evidence="2">
    <location>
        <position position="1"/>
    </location>
</feature>
<dbReference type="EMBL" id="CADCVS010000304">
    <property type="protein sequence ID" value="CAA9508242.1"/>
    <property type="molecule type" value="Genomic_DNA"/>
</dbReference>
<accession>A0A6J4SXS2</accession>
<evidence type="ECO:0000313" key="2">
    <source>
        <dbReference type="EMBL" id="CAA9508242.1"/>
    </source>
</evidence>
<proteinExistence type="predicted"/>
<organism evidence="2">
    <name type="scientific">uncultured Solirubrobacteraceae bacterium</name>
    <dbReference type="NCBI Taxonomy" id="1162706"/>
    <lineage>
        <taxon>Bacteria</taxon>
        <taxon>Bacillati</taxon>
        <taxon>Actinomycetota</taxon>
        <taxon>Thermoleophilia</taxon>
        <taxon>Solirubrobacterales</taxon>
        <taxon>Solirubrobacteraceae</taxon>
        <taxon>environmental samples</taxon>
    </lineage>
</organism>
<evidence type="ECO:0000256" key="1">
    <source>
        <dbReference type="SAM" id="MobiDB-lite"/>
    </source>
</evidence>